<evidence type="ECO:0000313" key="3">
    <source>
        <dbReference type="Proteomes" id="UP001238088"/>
    </source>
</evidence>
<accession>A0ABU0AC55</accession>
<gene>
    <name evidence="2" type="ORF">J2S17_000165</name>
</gene>
<sequence>MCETPAGAAGQVRPRSEADEDDQSPPRGKRAPGEEIKPYLRKATRYIENSLLKKEIGHETNLFFVQAICD</sequence>
<keyword evidence="3" id="KW-1185">Reference proteome</keyword>
<protein>
    <submittedName>
        <fullName evidence="2">Uncharacterized protein</fullName>
    </submittedName>
</protein>
<dbReference type="Proteomes" id="UP001238088">
    <property type="component" value="Unassembled WGS sequence"/>
</dbReference>
<dbReference type="EMBL" id="JAUSUB010000001">
    <property type="protein sequence ID" value="MDQ0268296.1"/>
    <property type="molecule type" value="Genomic_DNA"/>
</dbReference>
<evidence type="ECO:0000256" key="1">
    <source>
        <dbReference type="SAM" id="MobiDB-lite"/>
    </source>
</evidence>
<organism evidence="2 3">
    <name type="scientific">Cytobacillus purgationiresistens</name>
    <dbReference type="NCBI Taxonomy" id="863449"/>
    <lineage>
        <taxon>Bacteria</taxon>
        <taxon>Bacillati</taxon>
        <taxon>Bacillota</taxon>
        <taxon>Bacilli</taxon>
        <taxon>Bacillales</taxon>
        <taxon>Bacillaceae</taxon>
        <taxon>Cytobacillus</taxon>
    </lineage>
</organism>
<comment type="caution">
    <text evidence="2">The sequence shown here is derived from an EMBL/GenBank/DDBJ whole genome shotgun (WGS) entry which is preliminary data.</text>
</comment>
<evidence type="ECO:0000313" key="2">
    <source>
        <dbReference type="EMBL" id="MDQ0268296.1"/>
    </source>
</evidence>
<proteinExistence type="predicted"/>
<name>A0ABU0AC55_9BACI</name>
<feature type="region of interest" description="Disordered" evidence="1">
    <location>
        <begin position="1"/>
        <end position="37"/>
    </location>
</feature>
<reference evidence="2 3" key="1">
    <citation type="submission" date="2023-07" db="EMBL/GenBank/DDBJ databases">
        <title>Genomic Encyclopedia of Type Strains, Phase IV (KMG-IV): sequencing the most valuable type-strain genomes for metagenomic binning, comparative biology and taxonomic classification.</title>
        <authorList>
            <person name="Goeker M."/>
        </authorList>
    </citation>
    <scope>NUCLEOTIDE SEQUENCE [LARGE SCALE GENOMIC DNA]</scope>
    <source>
        <strain evidence="2 3">DSM 23494</strain>
    </source>
</reference>